<comment type="caution">
    <text evidence="3">The sequence shown here is derived from an EMBL/GenBank/DDBJ whole genome shotgun (WGS) entry which is preliminary data.</text>
</comment>
<dbReference type="Gene3D" id="3.40.50.720">
    <property type="entry name" value="NAD(P)-binding Rossmann-like Domain"/>
    <property type="match status" value="1"/>
</dbReference>
<dbReference type="PANTHER" id="PTHR10366">
    <property type="entry name" value="NAD DEPENDENT EPIMERASE/DEHYDRATASE"/>
    <property type="match status" value="1"/>
</dbReference>
<evidence type="ECO:0000256" key="2">
    <source>
        <dbReference type="ARBA" id="ARBA00023002"/>
    </source>
</evidence>
<protein>
    <submittedName>
        <fullName evidence="3">Uncharacterized protein</fullName>
    </submittedName>
</protein>
<dbReference type="EMBL" id="JBBPBM010002234">
    <property type="protein sequence ID" value="KAK8479676.1"/>
    <property type="molecule type" value="Genomic_DNA"/>
</dbReference>
<keyword evidence="1" id="KW-0521">NADP</keyword>
<proteinExistence type="predicted"/>
<evidence type="ECO:0000313" key="3">
    <source>
        <dbReference type="EMBL" id="KAK8479676.1"/>
    </source>
</evidence>
<sequence length="139" mass="15038">MKAKQTMEIGIPNNVMGMGNGFVCKEVPASKVRLKGDGPAMNDMKTELLDPAVKGTLNVLNSCANTSSVKTVILTSSVAAVTYNGKPPTPDVVVDGSWFTDPEYHKSLKMRFILSKVISNNYGLPITIVIDINDENQHN</sequence>
<gene>
    <name evidence="3" type="ORF">V6N12_032999</name>
</gene>
<accession>A0ABR1ZGV4</accession>
<dbReference type="InterPro" id="IPR050425">
    <property type="entry name" value="NAD(P)_dehydrat-like"/>
</dbReference>
<dbReference type="Proteomes" id="UP001472677">
    <property type="component" value="Unassembled WGS sequence"/>
</dbReference>
<keyword evidence="2" id="KW-0560">Oxidoreductase</keyword>
<reference evidence="3 4" key="1">
    <citation type="journal article" date="2024" name="G3 (Bethesda)">
        <title>Genome assembly of Hibiscus sabdariffa L. provides insights into metabolisms of medicinal natural products.</title>
        <authorList>
            <person name="Kim T."/>
        </authorList>
    </citation>
    <scope>NUCLEOTIDE SEQUENCE [LARGE SCALE GENOMIC DNA]</scope>
    <source>
        <strain evidence="3">TK-2024</strain>
        <tissue evidence="3">Old leaves</tissue>
    </source>
</reference>
<dbReference type="PANTHER" id="PTHR10366:SF852">
    <property type="entry name" value="CINNAMOYL-COA REDUCTASE CAD2"/>
    <property type="match status" value="1"/>
</dbReference>
<evidence type="ECO:0000313" key="4">
    <source>
        <dbReference type="Proteomes" id="UP001472677"/>
    </source>
</evidence>
<name>A0ABR1ZGV4_9ROSI</name>
<keyword evidence="4" id="KW-1185">Reference proteome</keyword>
<organism evidence="3 4">
    <name type="scientific">Hibiscus sabdariffa</name>
    <name type="common">roselle</name>
    <dbReference type="NCBI Taxonomy" id="183260"/>
    <lineage>
        <taxon>Eukaryota</taxon>
        <taxon>Viridiplantae</taxon>
        <taxon>Streptophyta</taxon>
        <taxon>Embryophyta</taxon>
        <taxon>Tracheophyta</taxon>
        <taxon>Spermatophyta</taxon>
        <taxon>Magnoliopsida</taxon>
        <taxon>eudicotyledons</taxon>
        <taxon>Gunneridae</taxon>
        <taxon>Pentapetalae</taxon>
        <taxon>rosids</taxon>
        <taxon>malvids</taxon>
        <taxon>Malvales</taxon>
        <taxon>Malvaceae</taxon>
        <taxon>Malvoideae</taxon>
        <taxon>Hibiscus</taxon>
    </lineage>
</organism>
<evidence type="ECO:0000256" key="1">
    <source>
        <dbReference type="ARBA" id="ARBA00022857"/>
    </source>
</evidence>
<dbReference type="SUPFAM" id="SSF51735">
    <property type="entry name" value="NAD(P)-binding Rossmann-fold domains"/>
    <property type="match status" value="1"/>
</dbReference>
<dbReference type="InterPro" id="IPR036291">
    <property type="entry name" value="NAD(P)-bd_dom_sf"/>
</dbReference>